<gene>
    <name evidence="2" type="primary">Nfu_g_1_006083</name>
</gene>
<dbReference type="EMBL" id="HAED01009596">
    <property type="protein sequence ID" value="SBQ95808.1"/>
    <property type="molecule type" value="Transcribed_RNA"/>
</dbReference>
<evidence type="ECO:0000313" key="2">
    <source>
        <dbReference type="EMBL" id="SBQ95808.1"/>
    </source>
</evidence>
<name>A0A1A8IFF3_NOTKU</name>
<sequence>SSANRSPTRRHTRSRPSALNGGNRDSSPTCQSPSNVSVCPHKSVMMANCSQVQTLARTMSMQMSFPETVCDSG</sequence>
<feature type="non-terminal residue" evidence="2">
    <location>
        <position position="73"/>
    </location>
</feature>
<feature type="compositionally biased region" description="Polar residues" evidence="1">
    <location>
        <begin position="23"/>
        <end position="36"/>
    </location>
</feature>
<organism evidence="2">
    <name type="scientific">Nothobranchius kuhntae</name>
    <name type="common">Beira killifish</name>
    <dbReference type="NCBI Taxonomy" id="321403"/>
    <lineage>
        <taxon>Eukaryota</taxon>
        <taxon>Metazoa</taxon>
        <taxon>Chordata</taxon>
        <taxon>Craniata</taxon>
        <taxon>Vertebrata</taxon>
        <taxon>Euteleostomi</taxon>
        <taxon>Actinopterygii</taxon>
        <taxon>Neopterygii</taxon>
        <taxon>Teleostei</taxon>
        <taxon>Neoteleostei</taxon>
        <taxon>Acanthomorphata</taxon>
        <taxon>Ovalentaria</taxon>
        <taxon>Atherinomorphae</taxon>
        <taxon>Cyprinodontiformes</taxon>
        <taxon>Nothobranchiidae</taxon>
        <taxon>Nothobranchius</taxon>
    </lineage>
</organism>
<feature type="region of interest" description="Disordered" evidence="1">
    <location>
        <begin position="1"/>
        <end position="36"/>
    </location>
</feature>
<reference evidence="2" key="1">
    <citation type="submission" date="2016-05" db="EMBL/GenBank/DDBJ databases">
        <authorList>
            <person name="Lavstsen T."/>
            <person name="Jespersen J.S."/>
        </authorList>
    </citation>
    <scope>NUCLEOTIDE SEQUENCE</scope>
    <source>
        <tissue evidence="2">Brain</tissue>
    </source>
</reference>
<protein>
    <submittedName>
        <fullName evidence="2">Uncharacterized protein</fullName>
    </submittedName>
</protein>
<reference evidence="2" key="2">
    <citation type="submission" date="2016-06" db="EMBL/GenBank/DDBJ databases">
        <title>The genome of a short-lived fish provides insights into sex chromosome evolution and the genetic control of aging.</title>
        <authorList>
            <person name="Reichwald K."/>
            <person name="Felder M."/>
            <person name="Petzold A."/>
            <person name="Koch P."/>
            <person name="Groth M."/>
            <person name="Platzer M."/>
        </authorList>
    </citation>
    <scope>NUCLEOTIDE SEQUENCE</scope>
    <source>
        <tissue evidence="2">Brain</tissue>
    </source>
</reference>
<feature type="non-terminal residue" evidence="2">
    <location>
        <position position="1"/>
    </location>
</feature>
<proteinExistence type="predicted"/>
<dbReference type="AlphaFoldDB" id="A0A1A8IFF3"/>
<evidence type="ECO:0000256" key="1">
    <source>
        <dbReference type="SAM" id="MobiDB-lite"/>
    </source>
</evidence>
<accession>A0A1A8IFF3</accession>